<dbReference type="Proteomes" id="UP000238442">
    <property type="component" value="Chromosome"/>
</dbReference>
<dbReference type="SUPFAM" id="SSF49464">
    <property type="entry name" value="Carboxypeptidase regulatory domain-like"/>
    <property type="match status" value="1"/>
</dbReference>
<dbReference type="Pfam" id="PF13715">
    <property type="entry name" value="CarbopepD_reg_2"/>
    <property type="match status" value="1"/>
</dbReference>
<dbReference type="Gene3D" id="2.60.40.1120">
    <property type="entry name" value="Carboxypeptidase-like, regulatory domain"/>
    <property type="match status" value="1"/>
</dbReference>
<accession>A0A2S0I0G5</accession>
<gene>
    <name evidence="1" type="ORF">C5O00_10640</name>
</gene>
<dbReference type="FunFam" id="2.60.40.1120:FF:000003">
    <property type="entry name" value="Outer membrane protein Omp121"/>
    <property type="match status" value="1"/>
</dbReference>
<sequence length="264" mass="29071">MDIIVLGGLAAPISELPPPPPAPAVDIVVEETLGDVAYEIDEVLEGEIIAENIKDENIIPISTCDLGDIEIIEIEEITKEVVSGKISQEGIADKGAEEDDEATKTLIRGVVIDEQGLPLPGANVLVKGTATGTHADFDGNFEINANKGQVLEFSYVGFKTKEYNVKDVPENVTMVMDEVMLEGLVVTGIVGFVTRNDGDPVGNKYVIEPQTITTTQYTIETEQERKTWRQGIREAHANEIEYKRLQQARKKAARKLKRSKRKRK</sequence>
<dbReference type="KEGG" id="aue:C5O00_10640"/>
<reference evidence="1 2" key="1">
    <citation type="submission" date="2018-02" db="EMBL/GenBank/DDBJ databases">
        <title>Genomic analysis of the strain RR4-38 isolated from a seawater recirculating aquaculture system.</title>
        <authorList>
            <person name="Kim Y.-S."/>
            <person name="Jang Y.H."/>
            <person name="Kim K.-H."/>
        </authorList>
    </citation>
    <scope>NUCLEOTIDE SEQUENCE [LARGE SCALE GENOMIC DNA]</scope>
    <source>
        <strain evidence="1 2">RR4-38</strain>
    </source>
</reference>
<protein>
    <submittedName>
        <fullName evidence="1">Uncharacterized protein</fullName>
    </submittedName>
</protein>
<dbReference type="EMBL" id="CP027062">
    <property type="protein sequence ID" value="AVI52411.1"/>
    <property type="molecule type" value="Genomic_DNA"/>
</dbReference>
<name>A0A2S0I0G5_9FLAO</name>
<keyword evidence="2" id="KW-1185">Reference proteome</keyword>
<dbReference type="AlphaFoldDB" id="A0A2S0I0G5"/>
<evidence type="ECO:0000313" key="1">
    <source>
        <dbReference type="EMBL" id="AVI52411.1"/>
    </source>
</evidence>
<evidence type="ECO:0000313" key="2">
    <source>
        <dbReference type="Proteomes" id="UP000238442"/>
    </source>
</evidence>
<organism evidence="1 2">
    <name type="scientific">Pukyongia salina</name>
    <dbReference type="NCBI Taxonomy" id="2094025"/>
    <lineage>
        <taxon>Bacteria</taxon>
        <taxon>Pseudomonadati</taxon>
        <taxon>Bacteroidota</taxon>
        <taxon>Flavobacteriia</taxon>
        <taxon>Flavobacteriales</taxon>
        <taxon>Flavobacteriaceae</taxon>
        <taxon>Pukyongia</taxon>
    </lineage>
</organism>
<proteinExistence type="predicted"/>
<dbReference type="InterPro" id="IPR008969">
    <property type="entry name" value="CarboxyPept-like_regulatory"/>
</dbReference>